<feature type="region of interest" description="Disordered" evidence="1">
    <location>
        <begin position="67"/>
        <end position="92"/>
    </location>
</feature>
<feature type="compositionally biased region" description="Basic and acidic residues" evidence="1">
    <location>
        <begin position="701"/>
        <end position="710"/>
    </location>
</feature>
<dbReference type="Proteomes" id="UP000006727">
    <property type="component" value="Chromosome 17"/>
</dbReference>
<dbReference type="EMBL" id="ABEU02000017">
    <property type="status" value="NOT_ANNOTATED_CDS"/>
    <property type="molecule type" value="Genomic_DNA"/>
</dbReference>
<feature type="region of interest" description="Disordered" evidence="1">
    <location>
        <begin position="844"/>
        <end position="876"/>
    </location>
</feature>
<dbReference type="RefSeq" id="XP_024400365.1">
    <property type="nucleotide sequence ID" value="XM_024544597.2"/>
</dbReference>
<proteinExistence type="predicted"/>
<evidence type="ECO:0000313" key="3">
    <source>
        <dbReference type="Proteomes" id="UP000006727"/>
    </source>
</evidence>
<feature type="compositionally biased region" description="Basic residues" evidence="1">
    <location>
        <begin position="856"/>
        <end position="871"/>
    </location>
</feature>
<dbReference type="EnsemblPlants" id="Pp3c17_10480V3.4">
    <property type="protein sequence ID" value="Pp3c17_10480V3.4"/>
    <property type="gene ID" value="Pp3c17_10480"/>
</dbReference>
<feature type="compositionally biased region" description="Polar residues" evidence="1">
    <location>
        <begin position="680"/>
        <end position="690"/>
    </location>
</feature>
<protein>
    <submittedName>
        <fullName evidence="2">Uncharacterized protein</fullName>
    </submittedName>
</protein>
<organism evidence="2 3">
    <name type="scientific">Physcomitrium patens</name>
    <name type="common">Spreading-leaved earth moss</name>
    <name type="synonym">Physcomitrella patens</name>
    <dbReference type="NCBI Taxonomy" id="3218"/>
    <lineage>
        <taxon>Eukaryota</taxon>
        <taxon>Viridiplantae</taxon>
        <taxon>Streptophyta</taxon>
        <taxon>Embryophyta</taxon>
        <taxon>Bryophyta</taxon>
        <taxon>Bryophytina</taxon>
        <taxon>Bryopsida</taxon>
        <taxon>Funariidae</taxon>
        <taxon>Funariales</taxon>
        <taxon>Funariaceae</taxon>
        <taxon>Physcomitrium</taxon>
    </lineage>
</organism>
<reference evidence="2 3" key="1">
    <citation type="journal article" date="2008" name="Science">
        <title>The Physcomitrella genome reveals evolutionary insights into the conquest of land by plants.</title>
        <authorList>
            <person name="Rensing S."/>
            <person name="Lang D."/>
            <person name="Zimmer A."/>
            <person name="Terry A."/>
            <person name="Salamov A."/>
            <person name="Shapiro H."/>
            <person name="Nishiyama T."/>
            <person name="Perroud P.-F."/>
            <person name="Lindquist E."/>
            <person name="Kamisugi Y."/>
            <person name="Tanahashi T."/>
            <person name="Sakakibara K."/>
            <person name="Fujita T."/>
            <person name="Oishi K."/>
            <person name="Shin-I T."/>
            <person name="Kuroki Y."/>
            <person name="Toyoda A."/>
            <person name="Suzuki Y."/>
            <person name="Hashimoto A."/>
            <person name="Yamaguchi K."/>
            <person name="Sugano A."/>
            <person name="Kohara Y."/>
            <person name="Fujiyama A."/>
            <person name="Anterola A."/>
            <person name="Aoki S."/>
            <person name="Ashton N."/>
            <person name="Barbazuk W.B."/>
            <person name="Barker E."/>
            <person name="Bennetzen J."/>
            <person name="Bezanilla M."/>
            <person name="Blankenship R."/>
            <person name="Cho S.H."/>
            <person name="Dutcher S."/>
            <person name="Estelle M."/>
            <person name="Fawcett J.A."/>
            <person name="Gundlach H."/>
            <person name="Hanada K."/>
            <person name="Heyl A."/>
            <person name="Hicks K.A."/>
            <person name="Hugh J."/>
            <person name="Lohr M."/>
            <person name="Mayer K."/>
            <person name="Melkozernov A."/>
            <person name="Murata T."/>
            <person name="Nelson D."/>
            <person name="Pils B."/>
            <person name="Prigge M."/>
            <person name="Reiss B."/>
            <person name="Renner T."/>
            <person name="Rombauts S."/>
            <person name="Rushton P."/>
            <person name="Sanderfoot A."/>
            <person name="Schween G."/>
            <person name="Shiu S.-H."/>
            <person name="Stueber K."/>
            <person name="Theodoulou F.L."/>
            <person name="Tu H."/>
            <person name="Van de Peer Y."/>
            <person name="Verrier P.J."/>
            <person name="Waters E."/>
            <person name="Wood A."/>
            <person name="Yang L."/>
            <person name="Cove D."/>
            <person name="Cuming A."/>
            <person name="Hasebe M."/>
            <person name="Lucas S."/>
            <person name="Mishler D.B."/>
            <person name="Reski R."/>
            <person name="Grigoriev I."/>
            <person name="Quatrano R.S."/>
            <person name="Boore J.L."/>
        </authorList>
    </citation>
    <scope>NUCLEOTIDE SEQUENCE [LARGE SCALE GENOMIC DNA]</scope>
    <source>
        <strain evidence="2 3">cv. Gransden 2004</strain>
    </source>
</reference>
<dbReference type="GeneID" id="112294307"/>
<feature type="region of interest" description="Disordered" evidence="1">
    <location>
        <begin position="136"/>
        <end position="168"/>
    </location>
</feature>
<dbReference type="Gramene" id="Pp3c17_10480V3.4">
    <property type="protein sequence ID" value="Pp3c17_10480V3.4"/>
    <property type="gene ID" value="Pp3c17_10480"/>
</dbReference>
<reference evidence="2" key="3">
    <citation type="submission" date="2020-12" db="UniProtKB">
        <authorList>
            <consortium name="EnsemblPlants"/>
        </authorList>
    </citation>
    <scope>IDENTIFICATION</scope>
</reference>
<sequence>MAPFPGANQSAMRKPTFLDGTEEHLKGNDEVGTGGPSSDRKPMSFNPFRGHRRVSSGNIITSCKSVESTLREKGRSSSFRTTSSENPPMENGKILSLRTDKYSVAKIAASLIQSPGKIESSVSISRLSHRTLPEQVISSRQQFHVAPDHKRDAGGDKEKGCDDVVKNTEDSDVPAISQASSLLKYANGNTKTVLKGEGEAEMSISGGKKSLPFTEDAASGLPSVHSGEFRHGSESIPSCNLTLTDQLSSCINKSNPRKWVLNSFPSNVTPDNPILLSNETRSVHGANSVVHETCSDMGVSATIFISQSQPSHMDADGDLFSLATSTAVSSLSSQQSSTQNSFHLDPERVLKLPLKTDSPEASMIDIQALLLANERVTEAELTEAAVRSSIKGEDVLSDPTSIFEDSQQSDVLEACREIGGNQESPPAMRNELAYSKRSCHFDACLGRTVSFEPGSGPERMKNFRMRRRSISASVHGAMLLKAVSESHSGPWAMKGLSKVGPVEIISGEEALRAREYVLRKTSQISMGRASESFRSPKSTLTVCPESKAALRSESDDRKELVQHSRDAHVSVESTVASLISDACSLRNMCLPCRLRLTYMRLKRCHEDYGVASTCETQKRNYHEEVRGHHLDVIKTGTKYTCIHEGITATFDEAESCSRERILGEANSNFQDPTSDDKYKCTNTSEANSVANEDGSFGKPKRTTDPDRTFSDFDSSTEGLSNSNSNSGPLGQAPSSMDANEAITRARSRSLVSSLHSAPLSETASVDTLRLGFCSGNIYANSSFSSSHQDRLWEEQADIYSSGGRGTPGRGFETAATTMSLHDAPPQVFTASGSLRRGLIDPTGRDPPFTPFAVNRHQGRQQRGNKRGRPRGPLRSLLTDDVHKMGCGTRHPEGSSHFIQQIMQKIRGKSSTSLSPKSTNATTKRRNTWSSCVWFSIK</sequence>
<gene>
    <name evidence="2" type="primary">LOC112294307</name>
</gene>
<dbReference type="KEGG" id="ppp:112294307"/>
<keyword evidence="3" id="KW-1185">Reference proteome</keyword>
<evidence type="ECO:0000256" key="1">
    <source>
        <dbReference type="SAM" id="MobiDB-lite"/>
    </source>
</evidence>
<evidence type="ECO:0000313" key="2">
    <source>
        <dbReference type="EnsemblPlants" id="Pp3c17_10480V3.2"/>
    </source>
</evidence>
<dbReference type="Gramene" id="Pp3c17_10480V3.2">
    <property type="protein sequence ID" value="Pp3c17_10480V3.2"/>
    <property type="gene ID" value="Pp3c17_10480"/>
</dbReference>
<accession>A0A7I4F7J5</accession>
<feature type="region of interest" description="Disordered" evidence="1">
    <location>
        <begin position="1"/>
        <end position="52"/>
    </location>
</feature>
<dbReference type="AlphaFoldDB" id="A0A7I4F7J5"/>
<dbReference type="EnsemblPlants" id="Pp3c17_10480V3.2">
    <property type="protein sequence ID" value="Pp3c17_10480V3.2"/>
    <property type="gene ID" value="Pp3c17_10480"/>
</dbReference>
<dbReference type="OrthoDB" id="1996911at2759"/>
<feature type="compositionally biased region" description="Polar residues" evidence="1">
    <location>
        <begin position="76"/>
        <end position="86"/>
    </location>
</feature>
<feature type="compositionally biased region" description="Basic and acidic residues" evidence="1">
    <location>
        <begin position="146"/>
        <end position="168"/>
    </location>
</feature>
<dbReference type="EnsemblPlants" id="Pp3c17_10480V3.3">
    <property type="protein sequence ID" value="Pp3c17_10480V3.3"/>
    <property type="gene ID" value="Pp3c17_10480"/>
</dbReference>
<dbReference type="Gramene" id="Pp3c17_10480V3.3">
    <property type="protein sequence ID" value="Pp3c17_10480V3.3"/>
    <property type="gene ID" value="Pp3c17_10480"/>
</dbReference>
<name>A0A7I4F7J5_PHYPA</name>
<reference evidence="2 3" key="2">
    <citation type="journal article" date="2018" name="Plant J.">
        <title>The Physcomitrella patens chromosome-scale assembly reveals moss genome structure and evolution.</title>
        <authorList>
            <person name="Lang D."/>
            <person name="Ullrich K.K."/>
            <person name="Murat F."/>
            <person name="Fuchs J."/>
            <person name="Jenkins J."/>
            <person name="Haas F.B."/>
            <person name="Piednoel M."/>
            <person name="Gundlach H."/>
            <person name="Van Bel M."/>
            <person name="Meyberg R."/>
            <person name="Vives C."/>
            <person name="Morata J."/>
            <person name="Symeonidi A."/>
            <person name="Hiss M."/>
            <person name="Muchero W."/>
            <person name="Kamisugi Y."/>
            <person name="Saleh O."/>
            <person name="Blanc G."/>
            <person name="Decker E.L."/>
            <person name="van Gessel N."/>
            <person name="Grimwood J."/>
            <person name="Hayes R.D."/>
            <person name="Graham S.W."/>
            <person name="Gunter L.E."/>
            <person name="McDaniel S.F."/>
            <person name="Hoernstein S.N.W."/>
            <person name="Larsson A."/>
            <person name="Li F.W."/>
            <person name="Perroud P.F."/>
            <person name="Phillips J."/>
            <person name="Ranjan P."/>
            <person name="Rokshar D.S."/>
            <person name="Rothfels C.J."/>
            <person name="Schneider L."/>
            <person name="Shu S."/>
            <person name="Stevenson D.W."/>
            <person name="Thummler F."/>
            <person name="Tillich M."/>
            <person name="Villarreal Aguilar J.C."/>
            <person name="Widiez T."/>
            <person name="Wong G.K."/>
            <person name="Wymore A."/>
            <person name="Zhang Y."/>
            <person name="Zimmer A.D."/>
            <person name="Quatrano R.S."/>
            <person name="Mayer K.F.X."/>
            <person name="Goodstein D."/>
            <person name="Casacuberta J.M."/>
            <person name="Vandepoele K."/>
            <person name="Reski R."/>
            <person name="Cuming A.C."/>
            <person name="Tuskan G.A."/>
            <person name="Maumus F."/>
            <person name="Salse J."/>
            <person name="Schmutz J."/>
            <person name="Rensing S.A."/>
        </authorList>
    </citation>
    <scope>NUCLEOTIDE SEQUENCE [LARGE SCALE GENOMIC DNA]</scope>
    <source>
        <strain evidence="2 3">cv. Gransden 2004</strain>
    </source>
</reference>
<feature type="region of interest" description="Disordered" evidence="1">
    <location>
        <begin position="664"/>
        <end position="737"/>
    </location>
</feature>